<sequence>MSLCKLPLELRYRVYTYLVYDTLESPAPRPLVQIIKPKSSGHLSHRHCRFHASPKEVYEHFVHKMTDPVQAYGSMFMEYGSNRPCLSTPRPKTYGERILDISAECGCKKGLPPFGHAGIPKIFPLLLTCRQIVYEIRAWLYPHIIFDFPLNEAEAFGRFTASLLPETRKFVREIRLTMPIHDYRFLCKQTHLTWVYIQHSFDWMRATPKNLEDLLPNLRALHVNMWHGSRRLYIEGGFSGLPAPIKDEKWRKKALEPVLRFASLPLKEVTVVVDNVWPLGEIWSGDPRAHERRELAEYLRKQLLDA</sequence>
<accession>A0A9P6KPW0</accession>
<evidence type="ECO:0000313" key="1">
    <source>
        <dbReference type="EMBL" id="KAF9734455.1"/>
    </source>
</evidence>
<dbReference type="PANTHER" id="PTHR38790">
    <property type="entry name" value="2EXR DOMAIN-CONTAINING PROTEIN-RELATED"/>
    <property type="match status" value="1"/>
</dbReference>
<protein>
    <submittedName>
        <fullName evidence="1">Uncharacterized protein</fullName>
    </submittedName>
</protein>
<comment type="caution">
    <text evidence="1">The sequence shown here is derived from an EMBL/GenBank/DDBJ whole genome shotgun (WGS) entry which is preliminary data.</text>
</comment>
<dbReference type="EMBL" id="WJXW01000007">
    <property type="protein sequence ID" value="KAF9734455.1"/>
    <property type="molecule type" value="Genomic_DNA"/>
</dbReference>
<evidence type="ECO:0000313" key="2">
    <source>
        <dbReference type="Proteomes" id="UP000756921"/>
    </source>
</evidence>
<dbReference type="PANTHER" id="PTHR38790:SF4">
    <property type="entry name" value="2EXR DOMAIN-CONTAINING PROTEIN"/>
    <property type="match status" value="1"/>
</dbReference>
<keyword evidence="2" id="KW-1185">Reference proteome</keyword>
<reference evidence="1" key="1">
    <citation type="journal article" date="2020" name="Mol. Plant Microbe Interact.">
        <title>Genome Sequence of the Biocontrol Agent Coniothyrium minitans strain Conio (IMI 134523).</title>
        <authorList>
            <person name="Patel D."/>
            <person name="Shittu T.A."/>
            <person name="Baroncelli R."/>
            <person name="Muthumeenakshi S."/>
            <person name="Osborne T.H."/>
            <person name="Janganan T.K."/>
            <person name="Sreenivasaprasad S."/>
        </authorList>
    </citation>
    <scope>NUCLEOTIDE SEQUENCE</scope>
    <source>
        <strain evidence="1">Conio</strain>
    </source>
</reference>
<proteinExistence type="predicted"/>
<dbReference type="Proteomes" id="UP000756921">
    <property type="component" value="Unassembled WGS sequence"/>
</dbReference>
<organism evidence="1 2">
    <name type="scientific">Paraphaeosphaeria minitans</name>
    <dbReference type="NCBI Taxonomy" id="565426"/>
    <lineage>
        <taxon>Eukaryota</taxon>
        <taxon>Fungi</taxon>
        <taxon>Dikarya</taxon>
        <taxon>Ascomycota</taxon>
        <taxon>Pezizomycotina</taxon>
        <taxon>Dothideomycetes</taxon>
        <taxon>Pleosporomycetidae</taxon>
        <taxon>Pleosporales</taxon>
        <taxon>Massarineae</taxon>
        <taxon>Didymosphaeriaceae</taxon>
        <taxon>Paraphaeosphaeria</taxon>
    </lineage>
</organism>
<name>A0A9P6KPW0_9PLEO</name>
<dbReference type="OrthoDB" id="10361202at2759"/>
<dbReference type="AlphaFoldDB" id="A0A9P6KPW0"/>
<gene>
    <name evidence="1" type="ORF">PMIN01_07358</name>
</gene>